<proteinExistence type="predicted"/>
<dbReference type="EMBL" id="AP022588">
    <property type="protein sequence ID" value="BBY27948.1"/>
    <property type="molecule type" value="Genomic_DNA"/>
</dbReference>
<evidence type="ECO:0008006" key="4">
    <source>
        <dbReference type="Google" id="ProtNLM"/>
    </source>
</evidence>
<gene>
    <name evidence="2" type="ORF">MSEDJ_20440</name>
</gene>
<accession>A0A7I7QNI1</accession>
<name>A0A7I7QNI1_9MYCO</name>
<keyword evidence="1" id="KW-0812">Transmembrane</keyword>
<keyword evidence="1" id="KW-0472">Membrane</keyword>
<evidence type="ECO:0000256" key="1">
    <source>
        <dbReference type="SAM" id="Phobius"/>
    </source>
</evidence>
<reference evidence="2 3" key="1">
    <citation type="journal article" date="2019" name="Emerg. Microbes Infect.">
        <title>Comprehensive subspecies identification of 175 nontuberculous mycobacteria species based on 7547 genomic profiles.</title>
        <authorList>
            <person name="Matsumoto Y."/>
            <person name="Kinjo T."/>
            <person name="Motooka D."/>
            <person name="Nabeya D."/>
            <person name="Jung N."/>
            <person name="Uechi K."/>
            <person name="Horii T."/>
            <person name="Iida T."/>
            <person name="Fujita J."/>
            <person name="Nakamura S."/>
        </authorList>
    </citation>
    <scope>NUCLEOTIDE SEQUENCE [LARGE SCALE GENOMIC DNA]</scope>
    <source>
        <strain evidence="2 3">JCM 17899</strain>
    </source>
</reference>
<feature type="transmembrane region" description="Helical" evidence="1">
    <location>
        <begin position="43"/>
        <end position="61"/>
    </location>
</feature>
<feature type="transmembrane region" description="Helical" evidence="1">
    <location>
        <begin position="97"/>
        <end position="117"/>
    </location>
</feature>
<dbReference type="RefSeq" id="WP_163796767.1">
    <property type="nucleotide sequence ID" value="NZ_AP022588.1"/>
</dbReference>
<sequence length="130" mass="13679">MPSTPPSPDRPRIVDTAFWCWVSGAVLTAALGMLTLSQGGHPFIYLAGGLLFAAGLGQAYFAGRARKREGRFAAAGVGLAMASVVFLALLLLFGAGIAVIAIVAVTMALLIVGSLMIRRDEARQWYEAAR</sequence>
<keyword evidence="1" id="KW-1133">Transmembrane helix</keyword>
<organism evidence="2 3">
    <name type="scientific">Mycolicibacterium sediminis</name>
    <dbReference type="NCBI Taxonomy" id="1286180"/>
    <lineage>
        <taxon>Bacteria</taxon>
        <taxon>Bacillati</taxon>
        <taxon>Actinomycetota</taxon>
        <taxon>Actinomycetes</taxon>
        <taxon>Mycobacteriales</taxon>
        <taxon>Mycobacteriaceae</taxon>
        <taxon>Mycolicibacterium</taxon>
    </lineage>
</organism>
<evidence type="ECO:0000313" key="3">
    <source>
        <dbReference type="Proteomes" id="UP000467193"/>
    </source>
</evidence>
<dbReference type="KEGG" id="msei:MSEDJ_20440"/>
<evidence type="ECO:0000313" key="2">
    <source>
        <dbReference type="EMBL" id="BBY27948.1"/>
    </source>
</evidence>
<dbReference type="AlphaFoldDB" id="A0A7I7QNI1"/>
<feature type="transmembrane region" description="Helical" evidence="1">
    <location>
        <begin position="18"/>
        <end position="37"/>
    </location>
</feature>
<keyword evidence="3" id="KW-1185">Reference proteome</keyword>
<protein>
    <recommendedName>
        <fullName evidence="4">Integral membrane protein</fullName>
    </recommendedName>
</protein>
<dbReference type="Proteomes" id="UP000467193">
    <property type="component" value="Chromosome"/>
</dbReference>
<feature type="transmembrane region" description="Helical" evidence="1">
    <location>
        <begin position="73"/>
        <end position="91"/>
    </location>
</feature>